<dbReference type="GO" id="GO:0022857">
    <property type="term" value="F:transmembrane transporter activity"/>
    <property type="evidence" value="ECO:0007669"/>
    <property type="project" value="TreeGrafter"/>
</dbReference>
<feature type="transmembrane region" description="Helical" evidence="6">
    <location>
        <begin position="20"/>
        <end position="43"/>
    </location>
</feature>
<dbReference type="InterPro" id="IPR050250">
    <property type="entry name" value="Macrolide_Exporter_MacB"/>
</dbReference>
<evidence type="ECO:0000259" key="7">
    <source>
        <dbReference type="Pfam" id="PF02687"/>
    </source>
</evidence>
<proteinExistence type="predicted"/>
<dbReference type="RefSeq" id="WP_010365978.1">
    <property type="nucleotide sequence ID" value="NZ_AHBZ03000023.1"/>
</dbReference>
<dbReference type="PANTHER" id="PTHR30572:SF18">
    <property type="entry name" value="ABC-TYPE MACROLIDE FAMILY EXPORT SYSTEM PERMEASE COMPONENT 2"/>
    <property type="match status" value="1"/>
</dbReference>
<keyword evidence="3 6" id="KW-0812">Transmembrane</keyword>
<dbReference type="Proteomes" id="UP000016487">
    <property type="component" value="Unassembled WGS sequence"/>
</dbReference>
<feature type="domain" description="ABC3 transporter permease C-terminal" evidence="7">
    <location>
        <begin position="283"/>
        <end position="396"/>
    </location>
</feature>
<dbReference type="InterPro" id="IPR003838">
    <property type="entry name" value="ABC3_permease_C"/>
</dbReference>
<comment type="caution">
    <text evidence="9">The sequence shown here is derived from an EMBL/GenBank/DDBJ whole genome shotgun (WGS) entry which is preliminary data.</text>
</comment>
<feature type="domain" description="ABC3 transporter permease C-terminal" evidence="7">
    <location>
        <begin position="684"/>
        <end position="795"/>
    </location>
</feature>
<feature type="transmembrane region" description="Helical" evidence="6">
    <location>
        <begin position="767"/>
        <end position="790"/>
    </location>
</feature>
<comment type="subcellular location">
    <subcellularLocation>
        <location evidence="1">Cell membrane</location>
        <topology evidence="1">Multi-pass membrane protein</topology>
    </subcellularLocation>
</comment>
<protein>
    <recommendedName>
        <fullName evidence="11">ABC transporter permease</fullName>
    </recommendedName>
</protein>
<organism evidence="9 10">
    <name type="scientific">Pseudoalteromonas citrea</name>
    <dbReference type="NCBI Taxonomy" id="43655"/>
    <lineage>
        <taxon>Bacteria</taxon>
        <taxon>Pseudomonadati</taxon>
        <taxon>Pseudomonadota</taxon>
        <taxon>Gammaproteobacteria</taxon>
        <taxon>Alteromonadales</taxon>
        <taxon>Pseudoalteromonadaceae</taxon>
        <taxon>Pseudoalteromonas</taxon>
    </lineage>
</organism>
<feature type="domain" description="MacB-like periplasmic core" evidence="8">
    <location>
        <begin position="477"/>
        <end position="647"/>
    </location>
</feature>
<feature type="transmembrane region" description="Helical" evidence="6">
    <location>
        <begin position="324"/>
        <end position="347"/>
    </location>
</feature>
<feature type="transmembrane region" description="Helical" evidence="6">
    <location>
        <begin position="418"/>
        <end position="438"/>
    </location>
</feature>
<dbReference type="AlphaFoldDB" id="A0AAD4AGC2"/>
<dbReference type="Pfam" id="PF12704">
    <property type="entry name" value="MacB_PCD"/>
    <property type="match status" value="1"/>
</dbReference>
<evidence type="ECO:0000256" key="1">
    <source>
        <dbReference type="ARBA" id="ARBA00004651"/>
    </source>
</evidence>
<evidence type="ECO:0000313" key="9">
    <source>
        <dbReference type="EMBL" id="KAF7767754.1"/>
    </source>
</evidence>
<dbReference type="InterPro" id="IPR025857">
    <property type="entry name" value="MacB_PCD"/>
</dbReference>
<name>A0AAD4AGC2_9GAMM</name>
<evidence type="ECO:0000256" key="5">
    <source>
        <dbReference type="ARBA" id="ARBA00023136"/>
    </source>
</evidence>
<reference evidence="9" key="1">
    <citation type="journal article" date="2012" name="J. Bacteriol.">
        <title>Genome sequences of type strains of seven species of the marine bacterium Pseudoalteromonas.</title>
        <authorList>
            <person name="Xie B.B."/>
            <person name="Shu Y.L."/>
            <person name="Qin Q.L."/>
            <person name="Rong J.C."/>
            <person name="Zhang X.Y."/>
            <person name="Chen X.L."/>
            <person name="Shi M."/>
            <person name="He H.L."/>
            <person name="Zhou B.C."/>
            <person name="Zhang Y.Z."/>
        </authorList>
    </citation>
    <scope>NUCLEOTIDE SEQUENCE</scope>
    <source>
        <strain evidence="9">DSM 8771</strain>
    </source>
</reference>
<evidence type="ECO:0000259" key="8">
    <source>
        <dbReference type="Pfam" id="PF12704"/>
    </source>
</evidence>
<evidence type="ECO:0000313" key="10">
    <source>
        <dbReference type="Proteomes" id="UP000016487"/>
    </source>
</evidence>
<gene>
    <name evidence="9" type="ORF">PCIT_a3842</name>
</gene>
<dbReference type="EMBL" id="AHBZ03000023">
    <property type="protein sequence ID" value="KAF7767754.1"/>
    <property type="molecule type" value="Genomic_DNA"/>
</dbReference>
<evidence type="ECO:0000256" key="3">
    <source>
        <dbReference type="ARBA" id="ARBA00022692"/>
    </source>
</evidence>
<feature type="transmembrane region" description="Helical" evidence="6">
    <location>
        <begin position="367"/>
        <end position="397"/>
    </location>
</feature>
<dbReference type="Pfam" id="PF02687">
    <property type="entry name" value="FtsX"/>
    <property type="match status" value="2"/>
</dbReference>
<reference evidence="9" key="2">
    <citation type="submission" date="2015-03" db="EMBL/GenBank/DDBJ databases">
        <title>Genome sequence of Pseudoalteromonas citrea.</title>
        <authorList>
            <person name="Xie B.-B."/>
            <person name="Rong J.-C."/>
            <person name="Qin Q.-L."/>
            <person name="Zhang Y.-Z."/>
        </authorList>
    </citation>
    <scope>NUCLEOTIDE SEQUENCE</scope>
    <source>
        <strain evidence="9">DSM 8771</strain>
    </source>
</reference>
<evidence type="ECO:0008006" key="11">
    <source>
        <dbReference type="Google" id="ProtNLM"/>
    </source>
</evidence>
<accession>A0AAD4AGC2</accession>
<dbReference type="GO" id="GO:0005886">
    <property type="term" value="C:plasma membrane"/>
    <property type="evidence" value="ECO:0007669"/>
    <property type="project" value="UniProtKB-SubCell"/>
</dbReference>
<keyword evidence="2" id="KW-1003">Cell membrane</keyword>
<evidence type="ECO:0000256" key="6">
    <source>
        <dbReference type="SAM" id="Phobius"/>
    </source>
</evidence>
<feature type="transmembrane region" description="Helical" evidence="6">
    <location>
        <begin position="733"/>
        <end position="752"/>
    </location>
</feature>
<dbReference type="PANTHER" id="PTHR30572">
    <property type="entry name" value="MEMBRANE COMPONENT OF TRANSPORTER-RELATED"/>
    <property type="match status" value="1"/>
</dbReference>
<sequence>MLINYMRIALRVIKHDTWHFMLNLFGFSIGLAAAIIVGLFAAYEWSYDNQHPNGERVYRVHTDYRAWGLQMIAHSDSRLSLEMLNHTQVEDVLILSQMKDLGYFSEPLAMEVVINGEQARLSNAYVASANIGDFIQLDVLSGDLDKALTEPGKLAISRSESIRFFGTENALEKTLSYDGGRYVIAAVFADLPDNTHFVFDTLTGIPKVLSRPIRGYVYMRLDQSADPRVIAEQITTNMREKSTGRGKKLSITLNSLQDLHFHSNGPFEMKQGSSKLVMQVSIALTFLLLLIASVNFINLNIASAAKRAKEVGVRKALGASKSQLITQFLIESLFVVTLAVVIALFLVELSIPYVNALLERSLSLSFSSLFLALVISVTLLIGVLAGLYPALFIASFSAKRVLSGDLQRGKTAIWVRKLTLALQGGLSVALIVAAVVIYKQMALIDSLPVGYSKLDRIIIKDLPTEAVFQMEGSHLLAQLEQIEGVEHVLPSNTILTEDITAELFFTWPNGEQLRGTQPTISTGFNPVETLGLELVAGRDFSSDYISDWAVTNDQGERTFSVLISEGLAKQAGYSDPTTLLGKTLSANDGNSRAKVVGIIKDIKIGSARQQQLPLSINAAAIDNSPESHVVIKVGPGANKVRIMEQAQRFISTELAVSDVKINLIEDDYRHAHINEYRIQQLVLLFSGLAILLTCLGILGLASFSAIRRQKEIAIRKVLGSSRLSIVNLLSKEFLVIVLCGGGVACPVSYILMSDWLANFNERIELALWIYGVAAISVIGITWLTVASLALRAASTRPSLILRYE</sequence>
<keyword evidence="5 6" id="KW-0472">Membrane</keyword>
<keyword evidence="4 6" id="KW-1133">Transmembrane helix</keyword>
<feature type="transmembrane region" description="Helical" evidence="6">
    <location>
        <begin position="276"/>
        <end position="297"/>
    </location>
</feature>
<feature type="transmembrane region" description="Helical" evidence="6">
    <location>
        <begin position="681"/>
        <end position="706"/>
    </location>
</feature>
<evidence type="ECO:0000256" key="4">
    <source>
        <dbReference type="ARBA" id="ARBA00022989"/>
    </source>
</evidence>
<evidence type="ECO:0000256" key="2">
    <source>
        <dbReference type="ARBA" id="ARBA00022475"/>
    </source>
</evidence>